<gene>
    <name evidence="9" type="ORF">BkAM31D_07815</name>
</gene>
<evidence type="ECO:0000256" key="2">
    <source>
        <dbReference type="ARBA" id="ARBA00009142"/>
    </source>
</evidence>
<dbReference type="GO" id="GO:0005886">
    <property type="term" value="C:plasma membrane"/>
    <property type="evidence" value="ECO:0007669"/>
    <property type="project" value="UniProtKB-SubCell"/>
</dbReference>
<feature type="transmembrane region" description="Helical" evidence="8">
    <location>
        <begin position="164"/>
        <end position="181"/>
    </location>
</feature>
<evidence type="ECO:0000256" key="6">
    <source>
        <dbReference type="ARBA" id="ARBA00022989"/>
    </source>
</evidence>
<keyword evidence="5 8" id="KW-0812">Transmembrane</keyword>
<keyword evidence="10" id="KW-1185">Reference proteome</keyword>
<dbReference type="InterPro" id="IPR052017">
    <property type="entry name" value="TSUP"/>
</dbReference>
<evidence type="ECO:0000313" key="10">
    <source>
        <dbReference type="Proteomes" id="UP000193006"/>
    </source>
</evidence>
<feature type="transmembrane region" description="Helical" evidence="8">
    <location>
        <begin position="97"/>
        <end position="117"/>
    </location>
</feature>
<comment type="subcellular location">
    <subcellularLocation>
        <location evidence="1 8">Cell membrane</location>
        <topology evidence="1 8">Multi-pass membrane protein</topology>
    </subcellularLocation>
</comment>
<feature type="transmembrane region" description="Helical" evidence="8">
    <location>
        <begin position="73"/>
        <end position="91"/>
    </location>
</feature>
<comment type="similarity">
    <text evidence="2 8">Belongs to the 4-toluene sulfonate uptake permease (TSUP) (TC 2.A.102) family.</text>
</comment>
<organism evidence="9 10">
    <name type="scientific">Halalkalibacter krulwichiae</name>
    <dbReference type="NCBI Taxonomy" id="199441"/>
    <lineage>
        <taxon>Bacteria</taxon>
        <taxon>Bacillati</taxon>
        <taxon>Bacillota</taxon>
        <taxon>Bacilli</taxon>
        <taxon>Bacillales</taxon>
        <taxon>Bacillaceae</taxon>
        <taxon>Halalkalibacter</taxon>
    </lineage>
</organism>
<feature type="transmembrane region" description="Helical" evidence="8">
    <location>
        <begin position="217"/>
        <end position="235"/>
    </location>
</feature>
<dbReference type="PANTHER" id="PTHR30269">
    <property type="entry name" value="TRANSMEMBRANE PROTEIN YFCA"/>
    <property type="match status" value="1"/>
</dbReference>
<dbReference type="EMBL" id="CP020814">
    <property type="protein sequence ID" value="ARK29772.1"/>
    <property type="molecule type" value="Genomic_DNA"/>
</dbReference>
<keyword evidence="4 8" id="KW-1003">Cell membrane</keyword>
<dbReference type="AlphaFoldDB" id="A0A1X9MH61"/>
<feature type="transmembrane region" description="Helical" evidence="8">
    <location>
        <begin position="129"/>
        <end position="152"/>
    </location>
</feature>
<evidence type="ECO:0000256" key="4">
    <source>
        <dbReference type="ARBA" id="ARBA00022475"/>
    </source>
</evidence>
<accession>A0A1X9MH61</accession>
<protein>
    <recommendedName>
        <fullName evidence="8">Probable membrane transporter protein</fullName>
    </recommendedName>
</protein>
<evidence type="ECO:0000313" key="9">
    <source>
        <dbReference type="EMBL" id="ARK29772.1"/>
    </source>
</evidence>
<proteinExistence type="inferred from homology"/>
<evidence type="ECO:0000256" key="3">
    <source>
        <dbReference type="ARBA" id="ARBA00022448"/>
    </source>
</evidence>
<sequence>MENIILASIIVFVAAILQACTGFGFSIMATPFLLFVFEPHVAIQINIILSIVISIFLVPRVRKEVDKSLLKRLIVGSALGCPIGILIFIYLDAQLLKVVTGLLIIGLTILLFLSFHIKRSIRKDGLAGGFSGLLTTSIGMPGPPIIIYFIGASIQKEVIRSTTLTFYLYVYSISLSMQLVFSSTTKEIWVASVWLLPITFVGMFIGHQLFHYINEHLFQRIMYLILSVTGIYLIISSL</sequence>
<dbReference type="Pfam" id="PF01925">
    <property type="entry name" value="TauE"/>
    <property type="match status" value="1"/>
</dbReference>
<name>A0A1X9MH61_9BACI</name>
<feature type="transmembrane region" description="Helical" evidence="8">
    <location>
        <begin position="188"/>
        <end position="205"/>
    </location>
</feature>
<dbReference type="InterPro" id="IPR002781">
    <property type="entry name" value="TM_pro_TauE-like"/>
</dbReference>
<reference evidence="9 10" key="1">
    <citation type="submission" date="2017-04" db="EMBL/GenBank/DDBJ databases">
        <title>Bacillus krulwichiae AM31D Genome sequencing and assembly.</title>
        <authorList>
            <person name="Krulwich T.A."/>
            <person name="Anastor L."/>
            <person name="Ehrlich R."/>
            <person name="Ehrlich G.D."/>
            <person name="Janto B."/>
        </authorList>
    </citation>
    <scope>NUCLEOTIDE SEQUENCE [LARGE SCALE GENOMIC DNA]</scope>
    <source>
        <strain evidence="9 10">AM31D</strain>
    </source>
</reference>
<dbReference type="Proteomes" id="UP000193006">
    <property type="component" value="Chromosome"/>
</dbReference>
<dbReference type="KEGG" id="bkw:BkAM31D_07815"/>
<keyword evidence="7 8" id="KW-0472">Membrane</keyword>
<evidence type="ECO:0000256" key="5">
    <source>
        <dbReference type="ARBA" id="ARBA00022692"/>
    </source>
</evidence>
<keyword evidence="6 8" id="KW-1133">Transmembrane helix</keyword>
<evidence type="ECO:0000256" key="8">
    <source>
        <dbReference type="RuleBase" id="RU363041"/>
    </source>
</evidence>
<feature type="transmembrane region" description="Helical" evidence="8">
    <location>
        <begin position="43"/>
        <end position="61"/>
    </location>
</feature>
<keyword evidence="3" id="KW-0813">Transport</keyword>
<dbReference type="RefSeq" id="WP_066152603.1">
    <property type="nucleotide sequence ID" value="NZ_CP020814.1"/>
</dbReference>
<evidence type="ECO:0000256" key="1">
    <source>
        <dbReference type="ARBA" id="ARBA00004651"/>
    </source>
</evidence>
<dbReference type="PANTHER" id="PTHR30269:SF37">
    <property type="entry name" value="MEMBRANE TRANSPORTER PROTEIN"/>
    <property type="match status" value="1"/>
</dbReference>
<evidence type="ECO:0000256" key="7">
    <source>
        <dbReference type="ARBA" id="ARBA00023136"/>
    </source>
</evidence>